<feature type="transmembrane region" description="Helical" evidence="1">
    <location>
        <begin position="79"/>
        <end position="95"/>
    </location>
</feature>
<keyword evidence="1" id="KW-0812">Transmembrane</keyword>
<evidence type="ECO:0000313" key="2">
    <source>
        <dbReference type="EMBL" id="MDU0353661.1"/>
    </source>
</evidence>
<dbReference type="EMBL" id="JAWDIO010000002">
    <property type="protein sequence ID" value="MDU0353661.1"/>
    <property type="molecule type" value="Genomic_DNA"/>
</dbReference>
<comment type="caution">
    <text evidence="2">The sequence shown here is derived from an EMBL/GenBank/DDBJ whole genome shotgun (WGS) entry which is preliminary data.</text>
</comment>
<keyword evidence="1" id="KW-0472">Membrane</keyword>
<feature type="transmembrane region" description="Helical" evidence="1">
    <location>
        <begin position="20"/>
        <end position="41"/>
    </location>
</feature>
<evidence type="ECO:0000256" key="1">
    <source>
        <dbReference type="SAM" id="Phobius"/>
    </source>
</evidence>
<dbReference type="RefSeq" id="WP_316025314.1">
    <property type="nucleotide sequence ID" value="NZ_JAWDIO010000002.1"/>
</dbReference>
<feature type="transmembrane region" description="Helical" evidence="1">
    <location>
        <begin position="156"/>
        <end position="175"/>
    </location>
</feature>
<organism evidence="2 3">
    <name type="scientific">Paraglaciecola aquimarina</name>
    <dbReference type="NCBI Taxonomy" id="1235557"/>
    <lineage>
        <taxon>Bacteria</taxon>
        <taxon>Pseudomonadati</taxon>
        <taxon>Pseudomonadota</taxon>
        <taxon>Gammaproteobacteria</taxon>
        <taxon>Alteromonadales</taxon>
        <taxon>Alteromonadaceae</taxon>
        <taxon>Paraglaciecola</taxon>
    </lineage>
</organism>
<proteinExistence type="predicted"/>
<gene>
    <name evidence="2" type="ORF">RS130_06700</name>
</gene>
<protein>
    <recommendedName>
        <fullName evidence="4">GGDEF domain-containing protein</fullName>
    </recommendedName>
</protein>
<feature type="transmembrane region" description="Helical" evidence="1">
    <location>
        <begin position="129"/>
        <end position="150"/>
    </location>
</feature>
<reference evidence="2 3" key="1">
    <citation type="submission" date="2023-10" db="EMBL/GenBank/DDBJ databases">
        <title>Glaciecola aquimarina strain GGW-M5 nov., isolated from a coastal seawater.</title>
        <authorList>
            <person name="Bayburt H."/>
            <person name="Kim J.M."/>
            <person name="Choi B.J."/>
            <person name="Jeon C.O."/>
        </authorList>
    </citation>
    <scope>NUCLEOTIDE SEQUENCE [LARGE SCALE GENOMIC DNA]</scope>
    <source>
        <strain evidence="2 3">KCTC 32108</strain>
    </source>
</reference>
<evidence type="ECO:0000313" key="3">
    <source>
        <dbReference type="Proteomes" id="UP001247805"/>
    </source>
</evidence>
<name>A0ABU3SUG8_9ALTE</name>
<dbReference type="Proteomes" id="UP001247805">
    <property type="component" value="Unassembled WGS sequence"/>
</dbReference>
<sequence>MGKLIQNQVFSQKEIKQTRLLGLAGTVLILSFMFFDLQLLPVSLHQVYLESRLFMQAPVCALFIGLTFTPFYSKIHQQVVCGTILVIIYANYWIILQCWELQSFTFPYEGTVAYCLFALFVFRIKFTYAVFFVVVTLIGFTYLMVFQSIYGDRNTVNFGFVLSSLLIGLIGGYQLESFLSKLAEVNNQLAHLSQIDQYFKSRHL</sequence>
<feature type="transmembrane region" description="Helical" evidence="1">
    <location>
        <begin position="53"/>
        <end position="72"/>
    </location>
</feature>
<evidence type="ECO:0008006" key="4">
    <source>
        <dbReference type="Google" id="ProtNLM"/>
    </source>
</evidence>
<accession>A0ABU3SUG8</accession>
<keyword evidence="3" id="KW-1185">Reference proteome</keyword>
<keyword evidence="1" id="KW-1133">Transmembrane helix</keyword>